<proteinExistence type="predicted"/>
<organism evidence="1 2">
    <name type="scientific">Actinokineospora globicatena</name>
    <dbReference type="NCBI Taxonomy" id="103729"/>
    <lineage>
        <taxon>Bacteria</taxon>
        <taxon>Bacillati</taxon>
        <taxon>Actinomycetota</taxon>
        <taxon>Actinomycetes</taxon>
        <taxon>Pseudonocardiales</taxon>
        <taxon>Pseudonocardiaceae</taxon>
        <taxon>Actinokineospora</taxon>
    </lineage>
</organism>
<name>A0A9W6V699_9PSEU</name>
<evidence type="ECO:0000313" key="2">
    <source>
        <dbReference type="Proteomes" id="UP001165042"/>
    </source>
</evidence>
<dbReference type="Proteomes" id="UP001165042">
    <property type="component" value="Unassembled WGS sequence"/>
</dbReference>
<dbReference type="EMBL" id="BSSD01000002">
    <property type="protein sequence ID" value="GLW91325.1"/>
    <property type="molecule type" value="Genomic_DNA"/>
</dbReference>
<accession>A0A9W6V699</accession>
<reference evidence="1" key="1">
    <citation type="submission" date="2023-02" db="EMBL/GenBank/DDBJ databases">
        <title>Actinokineospora globicatena NBRC 15670.</title>
        <authorList>
            <person name="Ichikawa N."/>
            <person name="Sato H."/>
            <person name="Tonouchi N."/>
        </authorList>
    </citation>
    <scope>NUCLEOTIDE SEQUENCE</scope>
    <source>
        <strain evidence="1">NBRC 15670</strain>
    </source>
</reference>
<dbReference type="AlphaFoldDB" id="A0A9W6V699"/>
<gene>
    <name evidence="1" type="ORF">Aglo03_21410</name>
</gene>
<evidence type="ECO:0000313" key="1">
    <source>
        <dbReference type="EMBL" id="GLW91325.1"/>
    </source>
</evidence>
<keyword evidence="2" id="KW-1185">Reference proteome</keyword>
<sequence length="65" mass="7388">MTQVLVLAAGGLAATGLRLWWQARRDHRRQTTLRALAERLPHAATVEIHDIRDDGSRLHVRVTPR</sequence>
<protein>
    <submittedName>
        <fullName evidence="1">Uncharacterized protein</fullName>
    </submittedName>
</protein>
<comment type="caution">
    <text evidence="1">The sequence shown here is derived from an EMBL/GenBank/DDBJ whole genome shotgun (WGS) entry which is preliminary data.</text>
</comment>